<dbReference type="SUPFAM" id="SSF46785">
    <property type="entry name" value="Winged helix' DNA-binding domain"/>
    <property type="match status" value="1"/>
</dbReference>
<evidence type="ECO:0000256" key="7">
    <source>
        <dbReference type="ARBA" id="ARBA00023163"/>
    </source>
</evidence>
<evidence type="ECO:0000256" key="1">
    <source>
        <dbReference type="ARBA" id="ARBA00001933"/>
    </source>
</evidence>
<dbReference type="InterPro" id="IPR000524">
    <property type="entry name" value="Tscrpt_reg_HTH_GntR"/>
</dbReference>
<evidence type="ECO:0000259" key="8">
    <source>
        <dbReference type="PROSITE" id="PS50949"/>
    </source>
</evidence>
<sequence>MQKYMAILSDMEERIRTGQYGPGRKLPSIREAASLYDCSRSTIIRAYAELERQHTIYAMPQSGYYVVDKRGEQWDVRECERLDFTSASPDLNIFPYLDFQHCLNKAIDTYQYHLFTYGDSQGLESFRNTLASHLASDQVFAKPDQIVVTSGVTQALMILTQMPFPNHKSVILVEQPGYDIYLRYLEMEGAPVESILRTSKGIDLDRLEKLFKHGNIKFFFTMPRYQNPLGVSYNLAERKAIVALAAKYDVYIVEDDYMGDLGSERRLHPLHSYDDAEHVIYLKSFSKIIFPGLRIGAAVVPRLLLPTFRMYKKYADSESSLLSQAALEIYIKNGMFERHKHKIVKMYASRMKAMNDALLQHNASGIVEPTLVQSGVYIALQLENSVNMDQLIRRLAGREIVVVHSKGFYLTNYASPYKFLRLSITRVHKDVISASVYTLLEEIKKANQNAGRKRL</sequence>
<name>A0A1T2X335_9BACL</name>
<dbReference type="InterPro" id="IPR036390">
    <property type="entry name" value="WH_DNA-bd_sf"/>
</dbReference>
<evidence type="ECO:0000256" key="6">
    <source>
        <dbReference type="ARBA" id="ARBA00023125"/>
    </source>
</evidence>
<dbReference type="InterPro" id="IPR051446">
    <property type="entry name" value="HTH_trans_reg/aminotransferase"/>
</dbReference>
<dbReference type="InterPro" id="IPR036388">
    <property type="entry name" value="WH-like_DNA-bd_sf"/>
</dbReference>
<dbReference type="SMART" id="SM00345">
    <property type="entry name" value="HTH_GNTR"/>
    <property type="match status" value="1"/>
</dbReference>
<dbReference type="CDD" id="cd07377">
    <property type="entry name" value="WHTH_GntR"/>
    <property type="match status" value="1"/>
</dbReference>
<dbReference type="InterPro" id="IPR004839">
    <property type="entry name" value="Aminotransferase_I/II_large"/>
</dbReference>
<dbReference type="Proteomes" id="UP000190188">
    <property type="component" value="Unassembled WGS sequence"/>
</dbReference>
<keyword evidence="4" id="KW-0663">Pyridoxal phosphate</keyword>
<dbReference type="PANTHER" id="PTHR46577:SF1">
    <property type="entry name" value="HTH-TYPE TRANSCRIPTIONAL REGULATORY PROTEIN GABR"/>
    <property type="match status" value="1"/>
</dbReference>
<accession>A0A1T2X335</accession>
<dbReference type="SUPFAM" id="SSF53383">
    <property type="entry name" value="PLP-dependent transferases"/>
    <property type="match status" value="1"/>
</dbReference>
<keyword evidence="10" id="KW-1185">Reference proteome</keyword>
<dbReference type="GO" id="GO:0008483">
    <property type="term" value="F:transaminase activity"/>
    <property type="evidence" value="ECO:0007669"/>
    <property type="project" value="UniProtKB-KW"/>
</dbReference>
<dbReference type="GO" id="GO:0003700">
    <property type="term" value="F:DNA-binding transcription factor activity"/>
    <property type="evidence" value="ECO:0007669"/>
    <property type="project" value="InterPro"/>
</dbReference>
<evidence type="ECO:0000313" key="9">
    <source>
        <dbReference type="EMBL" id="OPA74308.1"/>
    </source>
</evidence>
<reference evidence="9 10" key="1">
    <citation type="submission" date="2017-01" db="EMBL/GenBank/DDBJ databases">
        <title>Genome analysis of Paenibacillus selenitrireducens ES3-24.</title>
        <authorList>
            <person name="Xu D."/>
            <person name="Yao R."/>
            <person name="Zheng S."/>
        </authorList>
    </citation>
    <scope>NUCLEOTIDE SEQUENCE [LARGE SCALE GENOMIC DNA]</scope>
    <source>
        <strain evidence="9 10">ES3-24</strain>
    </source>
</reference>
<protein>
    <submittedName>
        <fullName evidence="9">GntR family transcriptional regulator</fullName>
    </submittedName>
</protein>
<dbReference type="GO" id="GO:0003677">
    <property type="term" value="F:DNA binding"/>
    <property type="evidence" value="ECO:0007669"/>
    <property type="project" value="UniProtKB-KW"/>
</dbReference>
<keyword evidence="3" id="KW-0808">Transferase</keyword>
<keyword evidence="6" id="KW-0238">DNA-binding</keyword>
<dbReference type="RefSeq" id="WP_078501854.1">
    <property type="nucleotide sequence ID" value="NZ_MSZX01000011.1"/>
</dbReference>
<dbReference type="Gene3D" id="1.10.10.10">
    <property type="entry name" value="Winged helix-like DNA-binding domain superfamily/Winged helix DNA-binding domain"/>
    <property type="match status" value="1"/>
</dbReference>
<dbReference type="STRING" id="1324314.BVG16_24605"/>
<dbReference type="InterPro" id="IPR015424">
    <property type="entry name" value="PyrdxlP-dep_Trfase"/>
</dbReference>
<comment type="similarity">
    <text evidence="2">In the C-terminal section; belongs to the class-I pyridoxal-phosphate-dependent aminotransferase family.</text>
</comment>
<comment type="cofactor">
    <cofactor evidence="1">
        <name>pyridoxal 5'-phosphate</name>
        <dbReference type="ChEBI" id="CHEBI:597326"/>
    </cofactor>
</comment>
<dbReference type="AlphaFoldDB" id="A0A1T2X335"/>
<feature type="domain" description="HTH gntR-type" evidence="8">
    <location>
        <begin position="1"/>
        <end position="69"/>
    </location>
</feature>
<keyword evidence="5" id="KW-0805">Transcription regulation</keyword>
<dbReference type="Pfam" id="PF00392">
    <property type="entry name" value="GntR"/>
    <property type="match status" value="1"/>
</dbReference>
<evidence type="ECO:0000313" key="10">
    <source>
        <dbReference type="Proteomes" id="UP000190188"/>
    </source>
</evidence>
<comment type="caution">
    <text evidence="9">The sequence shown here is derived from an EMBL/GenBank/DDBJ whole genome shotgun (WGS) entry which is preliminary data.</text>
</comment>
<gene>
    <name evidence="9" type="ORF">BVG16_24605</name>
</gene>
<proteinExistence type="inferred from homology"/>
<keyword evidence="3" id="KW-0032">Aminotransferase</keyword>
<dbReference type="EMBL" id="MSZX01000011">
    <property type="protein sequence ID" value="OPA74308.1"/>
    <property type="molecule type" value="Genomic_DNA"/>
</dbReference>
<dbReference type="InterPro" id="IPR015421">
    <property type="entry name" value="PyrdxlP-dep_Trfase_major"/>
</dbReference>
<evidence type="ECO:0000256" key="2">
    <source>
        <dbReference type="ARBA" id="ARBA00005384"/>
    </source>
</evidence>
<dbReference type="Gene3D" id="3.40.640.10">
    <property type="entry name" value="Type I PLP-dependent aspartate aminotransferase-like (Major domain)"/>
    <property type="match status" value="1"/>
</dbReference>
<evidence type="ECO:0000256" key="4">
    <source>
        <dbReference type="ARBA" id="ARBA00022898"/>
    </source>
</evidence>
<dbReference type="GO" id="GO:0030170">
    <property type="term" value="F:pyridoxal phosphate binding"/>
    <property type="evidence" value="ECO:0007669"/>
    <property type="project" value="InterPro"/>
</dbReference>
<dbReference type="Pfam" id="PF00155">
    <property type="entry name" value="Aminotran_1_2"/>
    <property type="match status" value="1"/>
</dbReference>
<evidence type="ECO:0000256" key="3">
    <source>
        <dbReference type="ARBA" id="ARBA00022576"/>
    </source>
</evidence>
<evidence type="ECO:0000256" key="5">
    <source>
        <dbReference type="ARBA" id="ARBA00023015"/>
    </source>
</evidence>
<dbReference type="CDD" id="cd00609">
    <property type="entry name" value="AAT_like"/>
    <property type="match status" value="1"/>
</dbReference>
<dbReference type="PANTHER" id="PTHR46577">
    <property type="entry name" value="HTH-TYPE TRANSCRIPTIONAL REGULATORY PROTEIN GABR"/>
    <property type="match status" value="1"/>
</dbReference>
<dbReference type="OrthoDB" id="9802601at2"/>
<organism evidence="9 10">
    <name type="scientific">Paenibacillus selenitireducens</name>
    <dbReference type="NCBI Taxonomy" id="1324314"/>
    <lineage>
        <taxon>Bacteria</taxon>
        <taxon>Bacillati</taxon>
        <taxon>Bacillota</taxon>
        <taxon>Bacilli</taxon>
        <taxon>Bacillales</taxon>
        <taxon>Paenibacillaceae</taxon>
        <taxon>Paenibacillus</taxon>
    </lineage>
</organism>
<dbReference type="PROSITE" id="PS50949">
    <property type="entry name" value="HTH_GNTR"/>
    <property type="match status" value="1"/>
</dbReference>
<keyword evidence="7" id="KW-0804">Transcription</keyword>